<reference evidence="3" key="1">
    <citation type="journal article" date="2003" name="J. Bacteriol.">
        <title>2,5-dialkylresorcinol biosynthesis in Pseudomonas aurantiaca: novel head-to-head condensation of two fatty acid-derived precursors.</title>
        <authorList>
            <person name="Nowak-Thompson B."/>
            <person name="Hammer P.E."/>
            <person name="Hill D.S."/>
            <person name="Stafford J."/>
            <person name="Torkewitz N."/>
            <person name="Gaffney T.D."/>
            <person name="Lam S.T."/>
            <person name="Molnar I."/>
            <person name="Ligon J.M."/>
        </authorList>
    </citation>
    <scope>NUCLEOTIDE SEQUENCE</scope>
</reference>
<evidence type="ECO:0000313" key="3">
    <source>
        <dbReference type="EMBL" id="AAN18026.1"/>
    </source>
</evidence>
<dbReference type="PANTHER" id="PTHR39176">
    <property type="entry name" value="PERIPLASMIC PROTEIN-RELATED"/>
    <property type="match status" value="1"/>
</dbReference>
<dbReference type="AlphaFoldDB" id="Q84H35"/>
<dbReference type="PANTHER" id="PTHR39176:SF1">
    <property type="entry name" value="PERIPLASMIC PROTEIN"/>
    <property type="match status" value="1"/>
</dbReference>
<proteinExistence type="predicted"/>
<organism evidence="3">
    <name type="scientific">Pseudomonas chlororaphis subsp. aurantiaca</name>
    <dbReference type="NCBI Taxonomy" id="86192"/>
    <lineage>
        <taxon>Bacteria</taxon>
        <taxon>Pseudomonadati</taxon>
        <taxon>Pseudomonadota</taxon>
        <taxon>Gammaproteobacteria</taxon>
        <taxon>Pseudomonadales</taxon>
        <taxon>Pseudomonadaceae</taxon>
        <taxon>Pseudomonas</taxon>
    </lineage>
</organism>
<keyword evidence="1" id="KW-0732">Signal</keyword>
<dbReference type="Pfam" id="PF07007">
    <property type="entry name" value="LprI"/>
    <property type="match status" value="1"/>
</dbReference>
<sequence>MPLVGVPFCTARSPMNPRTFLALAPLLLTPLAQADDCANATTQAAMNQCAAEQHKAADKELNTLYQRINQRLEDNPDRKKLLLGAQRAWVAFRDAECGFAASGVAGGSVYPLLYSNCTTELTKARVEAFKSYLECQEGDLGCPVPGN</sequence>
<name>Q84H35_9PSED</name>
<dbReference type="EMBL" id="AY135187">
    <property type="protein sequence ID" value="AAN18026.1"/>
    <property type="molecule type" value="Genomic_DNA"/>
</dbReference>
<feature type="signal peptide" evidence="1">
    <location>
        <begin position="1"/>
        <end position="34"/>
    </location>
</feature>
<evidence type="ECO:0000256" key="1">
    <source>
        <dbReference type="SAM" id="SignalP"/>
    </source>
</evidence>
<dbReference type="InterPro" id="IPR009739">
    <property type="entry name" value="LprI-like_N"/>
</dbReference>
<feature type="domain" description="Lysozyme inhibitor LprI-like N-terminal" evidence="2">
    <location>
        <begin position="37"/>
        <end position="127"/>
    </location>
</feature>
<evidence type="ECO:0000259" key="2">
    <source>
        <dbReference type="Pfam" id="PF07007"/>
    </source>
</evidence>
<dbReference type="Gene3D" id="1.20.1270.180">
    <property type="match status" value="1"/>
</dbReference>
<accession>Q84H35</accession>
<protein>
    <recommendedName>
        <fullName evidence="2">Lysozyme inhibitor LprI-like N-terminal domain-containing protein</fullName>
    </recommendedName>
</protein>
<feature type="chain" id="PRO_5004299772" description="Lysozyme inhibitor LprI-like N-terminal domain-containing protein" evidence="1">
    <location>
        <begin position="35"/>
        <end position="147"/>
    </location>
</feature>